<gene>
    <name evidence="1" type="ORF">ACFO60_33350</name>
</gene>
<name>A0ABV9CQZ8_9ACTN</name>
<evidence type="ECO:0000313" key="2">
    <source>
        <dbReference type="Proteomes" id="UP001596004"/>
    </source>
</evidence>
<organism evidence="1 2">
    <name type="scientific">Sphaerisporangium dianthi</name>
    <dbReference type="NCBI Taxonomy" id="1436120"/>
    <lineage>
        <taxon>Bacteria</taxon>
        <taxon>Bacillati</taxon>
        <taxon>Actinomycetota</taxon>
        <taxon>Actinomycetes</taxon>
        <taxon>Streptosporangiales</taxon>
        <taxon>Streptosporangiaceae</taxon>
        <taxon>Sphaerisporangium</taxon>
    </lineage>
</organism>
<comment type="caution">
    <text evidence="1">The sequence shown here is derived from an EMBL/GenBank/DDBJ whole genome shotgun (WGS) entry which is preliminary data.</text>
</comment>
<sequence length="106" mass="11854">MSYPPSPCPSWCKQRHAEPDMAHARDLGTAGPGLDFVLAASLIGDAERDFLRLYVHDETGDRFYDLADDIAEHLGRALREFPVKDLRHLGGMLAHGGRLLREEEGR</sequence>
<dbReference type="Proteomes" id="UP001596004">
    <property type="component" value="Unassembled WGS sequence"/>
</dbReference>
<dbReference type="EMBL" id="JBHSFP010000034">
    <property type="protein sequence ID" value="MFC4535676.1"/>
    <property type="molecule type" value="Genomic_DNA"/>
</dbReference>
<accession>A0ABV9CQZ8</accession>
<evidence type="ECO:0000313" key="1">
    <source>
        <dbReference type="EMBL" id="MFC4535676.1"/>
    </source>
</evidence>
<keyword evidence="2" id="KW-1185">Reference proteome</keyword>
<dbReference type="RefSeq" id="WP_380848701.1">
    <property type="nucleotide sequence ID" value="NZ_JBHSFP010000034.1"/>
</dbReference>
<protein>
    <submittedName>
        <fullName evidence="1">Uncharacterized protein</fullName>
    </submittedName>
</protein>
<reference evidence="2" key="1">
    <citation type="journal article" date="2019" name="Int. J. Syst. Evol. Microbiol.">
        <title>The Global Catalogue of Microorganisms (GCM) 10K type strain sequencing project: providing services to taxonomists for standard genome sequencing and annotation.</title>
        <authorList>
            <consortium name="The Broad Institute Genomics Platform"/>
            <consortium name="The Broad Institute Genome Sequencing Center for Infectious Disease"/>
            <person name="Wu L."/>
            <person name="Ma J."/>
        </authorList>
    </citation>
    <scope>NUCLEOTIDE SEQUENCE [LARGE SCALE GENOMIC DNA]</scope>
    <source>
        <strain evidence="2">CGMCC 4.7132</strain>
    </source>
</reference>
<proteinExistence type="predicted"/>